<dbReference type="Proteomes" id="UP000886887">
    <property type="component" value="Unassembled WGS sequence"/>
</dbReference>
<sequence>MEYRPIRKLDADIVGKIAAGEVVESPAAAIKELVENSIDAGARAVAVEIREGGISYLRVTDNGSGIRREDVRMAFERNATSKITRADDLFDLRSLGFRGEALASIAAVSKVTMTTRTRGDESGTRVINEGGVITSISDAASPEGTTIVARELFYNTPVRRKFLKKPATEGARVADMILRMILAHPEVAIRLTHNDRQIYASPGNGDLRAAALSVYGRDVARQLIDVRGEGGVGVRGLVGVGPLARANRTHQTFILNGRYVRNALLTQALEDACRERVTVGHYPICMLHVSMPGPMLDVNVHPNKLEVRFSSEPVVYDSVFAAVRGGFETGAFAQAPEMTLSNDPEPVASVRVVPAPEHKPEPARSVSPAPRPVPVKPAEGEAAAFARVVTSYFGGPEKRAHTLRNVPGVGAFSAMSARLAPQPVETAPDAQAAPVQPETPPQQQNMAAAPTERPPRVIGVAFDTYVIVQRGQELLLIDQHAAHERILYERLMRSLDQGTGSQQMLVAQVVPVTPQERDRLEQYRAEIEAAGFAFEPFGEDTYQIRAVPVVLGEPQARAAFVEMLDRLGELRVLATRERRREAILQMACKRAVKGGDALTQEEIASLIRQMEETDAPPTCPHGRPLVVRLTRSELEKRFRRINN</sequence>
<dbReference type="InterPro" id="IPR014721">
    <property type="entry name" value="Ribsml_uS5_D2-typ_fold_subgr"/>
</dbReference>
<organism evidence="8 9">
    <name type="scientific">Candidatus Onthenecus intestinigallinarum</name>
    <dbReference type="NCBI Taxonomy" id="2840875"/>
    <lineage>
        <taxon>Bacteria</taxon>
        <taxon>Bacillati</taxon>
        <taxon>Bacillota</taxon>
        <taxon>Clostridia</taxon>
        <taxon>Eubacteriales</taxon>
        <taxon>Candidatus Onthenecus</taxon>
    </lineage>
</organism>
<feature type="domain" description="DNA mismatch repair protein S5" evidence="7">
    <location>
        <begin position="211"/>
        <end position="328"/>
    </location>
</feature>
<evidence type="ECO:0000313" key="9">
    <source>
        <dbReference type="Proteomes" id="UP000886887"/>
    </source>
</evidence>
<evidence type="ECO:0000256" key="1">
    <source>
        <dbReference type="ARBA" id="ARBA00006082"/>
    </source>
</evidence>
<dbReference type="SUPFAM" id="SSF118116">
    <property type="entry name" value="DNA mismatch repair protein MutL"/>
    <property type="match status" value="1"/>
</dbReference>
<dbReference type="InterPro" id="IPR036890">
    <property type="entry name" value="HATPase_C_sf"/>
</dbReference>
<dbReference type="CDD" id="cd00782">
    <property type="entry name" value="MutL_Trans"/>
    <property type="match status" value="1"/>
</dbReference>
<keyword evidence="8" id="KW-0378">Hydrolase</keyword>
<dbReference type="SMART" id="SM00853">
    <property type="entry name" value="MutL_C"/>
    <property type="match status" value="1"/>
</dbReference>
<gene>
    <name evidence="4 8" type="primary">mutL</name>
    <name evidence="8" type="ORF">IAB73_05390</name>
</gene>
<dbReference type="InterPro" id="IPR037198">
    <property type="entry name" value="MutL_C_sf"/>
</dbReference>
<dbReference type="Pfam" id="PF08676">
    <property type="entry name" value="MutL_C"/>
    <property type="match status" value="1"/>
</dbReference>
<evidence type="ECO:0000313" key="8">
    <source>
        <dbReference type="EMBL" id="HIQ71625.1"/>
    </source>
</evidence>
<dbReference type="Pfam" id="PF13589">
    <property type="entry name" value="HATPase_c_3"/>
    <property type="match status" value="1"/>
</dbReference>
<dbReference type="SUPFAM" id="SSF54211">
    <property type="entry name" value="Ribosomal protein S5 domain 2-like"/>
    <property type="match status" value="1"/>
</dbReference>
<comment type="similarity">
    <text evidence="1 4">Belongs to the DNA mismatch repair MutL/HexB family.</text>
</comment>
<dbReference type="AlphaFoldDB" id="A0A9D0ZBQ5"/>
<dbReference type="Pfam" id="PF01119">
    <property type="entry name" value="DNA_mis_repair"/>
    <property type="match status" value="1"/>
</dbReference>
<dbReference type="SUPFAM" id="SSF55874">
    <property type="entry name" value="ATPase domain of HSP90 chaperone/DNA topoisomerase II/histidine kinase"/>
    <property type="match status" value="1"/>
</dbReference>
<feature type="region of interest" description="Disordered" evidence="5">
    <location>
        <begin position="356"/>
        <end position="375"/>
    </location>
</feature>
<dbReference type="GO" id="GO:0032300">
    <property type="term" value="C:mismatch repair complex"/>
    <property type="evidence" value="ECO:0007669"/>
    <property type="project" value="InterPro"/>
</dbReference>
<dbReference type="PANTHER" id="PTHR10073">
    <property type="entry name" value="DNA MISMATCH REPAIR PROTEIN MLH, PMS, MUTL"/>
    <property type="match status" value="1"/>
</dbReference>
<dbReference type="GO" id="GO:0030983">
    <property type="term" value="F:mismatched DNA binding"/>
    <property type="evidence" value="ECO:0007669"/>
    <property type="project" value="InterPro"/>
</dbReference>
<dbReference type="Gene3D" id="3.30.1370.100">
    <property type="entry name" value="MutL, C-terminal domain, regulatory subdomain"/>
    <property type="match status" value="1"/>
</dbReference>
<comment type="function">
    <text evidence="4">This protein is involved in the repair of mismatches in DNA. It is required for dam-dependent methyl-directed DNA mismatch repair. May act as a 'molecular matchmaker', a protein that promotes the formation of a stable complex between two or more DNA-binding proteins in an ATP-dependent manner without itself being part of a final effector complex.</text>
</comment>
<reference evidence="8" key="1">
    <citation type="submission" date="2020-10" db="EMBL/GenBank/DDBJ databases">
        <authorList>
            <person name="Gilroy R."/>
        </authorList>
    </citation>
    <scope>NUCLEOTIDE SEQUENCE</scope>
    <source>
        <strain evidence="8">ChiSxjej2B14-6234</strain>
    </source>
</reference>
<dbReference type="CDD" id="cd16926">
    <property type="entry name" value="HATPase_MutL-MLH-PMS-like"/>
    <property type="match status" value="1"/>
</dbReference>
<dbReference type="SMART" id="SM01340">
    <property type="entry name" value="DNA_mis_repair"/>
    <property type="match status" value="1"/>
</dbReference>
<evidence type="ECO:0000259" key="7">
    <source>
        <dbReference type="SMART" id="SM01340"/>
    </source>
</evidence>
<keyword evidence="2 4" id="KW-0227">DNA damage</keyword>
<dbReference type="InterPro" id="IPR014790">
    <property type="entry name" value="MutL_C"/>
</dbReference>
<dbReference type="GO" id="GO:0004519">
    <property type="term" value="F:endonuclease activity"/>
    <property type="evidence" value="ECO:0007669"/>
    <property type="project" value="UniProtKB-KW"/>
</dbReference>
<comment type="caution">
    <text evidence="8">The sequence shown here is derived from an EMBL/GenBank/DDBJ whole genome shotgun (WGS) entry which is preliminary data.</text>
</comment>
<dbReference type="NCBIfam" id="TIGR00585">
    <property type="entry name" value="mutl"/>
    <property type="match status" value="1"/>
</dbReference>
<keyword evidence="8" id="KW-0255">Endonuclease</keyword>
<dbReference type="GO" id="GO:0006298">
    <property type="term" value="P:mismatch repair"/>
    <property type="evidence" value="ECO:0007669"/>
    <property type="project" value="UniProtKB-UniRule"/>
</dbReference>
<dbReference type="PROSITE" id="PS00058">
    <property type="entry name" value="DNA_MISMATCH_REPAIR_1"/>
    <property type="match status" value="1"/>
</dbReference>
<name>A0A9D0ZBQ5_9FIRM</name>
<evidence type="ECO:0000256" key="3">
    <source>
        <dbReference type="ARBA" id="ARBA00023204"/>
    </source>
</evidence>
<dbReference type="InterPro" id="IPR038973">
    <property type="entry name" value="MutL/Mlh/Pms-like"/>
</dbReference>
<dbReference type="Gene3D" id="3.30.230.10">
    <property type="match status" value="1"/>
</dbReference>
<keyword evidence="8" id="KW-0540">Nuclease</keyword>
<dbReference type="HAMAP" id="MF_00149">
    <property type="entry name" value="DNA_mis_repair"/>
    <property type="match status" value="1"/>
</dbReference>
<dbReference type="InterPro" id="IPR020568">
    <property type="entry name" value="Ribosomal_Su5_D2-typ_SF"/>
</dbReference>
<feature type="region of interest" description="Disordered" evidence="5">
    <location>
        <begin position="422"/>
        <end position="452"/>
    </location>
</feature>
<feature type="domain" description="MutL C-terminal dimerisation" evidence="6">
    <location>
        <begin position="457"/>
        <end position="598"/>
    </location>
</feature>
<dbReference type="InterPro" id="IPR013507">
    <property type="entry name" value="DNA_mismatch_S5_2-like"/>
</dbReference>
<dbReference type="InterPro" id="IPR042120">
    <property type="entry name" value="MutL_C_dimsub"/>
</dbReference>
<dbReference type="InterPro" id="IPR042121">
    <property type="entry name" value="MutL_C_regsub"/>
</dbReference>
<evidence type="ECO:0000259" key="6">
    <source>
        <dbReference type="SMART" id="SM00853"/>
    </source>
</evidence>
<dbReference type="GO" id="GO:0140664">
    <property type="term" value="F:ATP-dependent DNA damage sensor activity"/>
    <property type="evidence" value="ECO:0007669"/>
    <property type="project" value="InterPro"/>
</dbReference>
<dbReference type="InterPro" id="IPR020667">
    <property type="entry name" value="DNA_mismatch_repair_MutL"/>
</dbReference>
<accession>A0A9D0ZBQ5</accession>
<dbReference type="GO" id="GO:0016887">
    <property type="term" value="F:ATP hydrolysis activity"/>
    <property type="evidence" value="ECO:0007669"/>
    <property type="project" value="InterPro"/>
</dbReference>
<dbReference type="InterPro" id="IPR014762">
    <property type="entry name" value="DNA_mismatch_repair_CS"/>
</dbReference>
<dbReference type="FunFam" id="3.30.565.10:FF:000003">
    <property type="entry name" value="DNA mismatch repair endonuclease MutL"/>
    <property type="match status" value="1"/>
</dbReference>
<dbReference type="Gene3D" id="3.30.565.10">
    <property type="entry name" value="Histidine kinase-like ATPase, C-terminal domain"/>
    <property type="match status" value="1"/>
</dbReference>
<keyword evidence="3 4" id="KW-0234">DNA repair</keyword>
<dbReference type="InterPro" id="IPR002099">
    <property type="entry name" value="MutL/Mlh/PMS"/>
</dbReference>
<evidence type="ECO:0000256" key="5">
    <source>
        <dbReference type="SAM" id="MobiDB-lite"/>
    </source>
</evidence>
<dbReference type="Gene3D" id="3.30.1540.20">
    <property type="entry name" value="MutL, C-terminal domain, dimerisation subdomain"/>
    <property type="match status" value="1"/>
</dbReference>
<dbReference type="EMBL" id="DVFJ01000015">
    <property type="protein sequence ID" value="HIQ71625.1"/>
    <property type="molecule type" value="Genomic_DNA"/>
</dbReference>
<dbReference type="PANTHER" id="PTHR10073:SF12">
    <property type="entry name" value="DNA MISMATCH REPAIR PROTEIN MLH1"/>
    <property type="match status" value="1"/>
</dbReference>
<evidence type="ECO:0000256" key="2">
    <source>
        <dbReference type="ARBA" id="ARBA00022763"/>
    </source>
</evidence>
<evidence type="ECO:0000256" key="4">
    <source>
        <dbReference type="HAMAP-Rule" id="MF_00149"/>
    </source>
</evidence>
<proteinExistence type="inferred from homology"/>
<reference evidence="8" key="2">
    <citation type="journal article" date="2021" name="PeerJ">
        <title>Extensive microbial diversity within the chicken gut microbiome revealed by metagenomics and culture.</title>
        <authorList>
            <person name="Gilroy R."/>
            <person name="Ravi A."/>
            <person name="Getino M."/>
            <person name="Pursley I."/>
            <person name="Horton D.L."/>
            <person name="Alikhan N.F."/>
            <person name="Baker D."/>
            <person name="Gharbi K."/>
            <person name="Hall N."/>
            <person name="Watson M."/>
            <person name="Adriaenssens E.M."/>
            <person name="Foster-Nyarko E."/>
            <person name="Jarju S."/>
            <person name="Secka A."/>
            <person name="Antonio M."/>
            <person name="Oren A."/>
            <person name="Chaudhuri R.R."/>
            <person name="La Ragione R."/>
            <person name="Hildebrand F."/>
            <person name="Pallen M.J."/>
        </authorList>
    </citation>
    <scope>NUCLEOTIDE SEQUENCE</scope>
    <source>
        <strain evidence="8">ChiSxjej2B14-6234</strain>
    </source>
</reference>
<protein>
    <recommendedName>
        <fullName evidence="4">DNA mismatch repair protein MutL</fullName>
    </recommendedName>
</protein>
<dbReference type="GO" id="GO:0005524">
    <property type="term" value="F:ATP binding"/>
    <property type="evidence" value="ECO:0007669"/>
    <property type="project" value="InterPro"/>
</dbReference>